<feature type="non-terminal residue" evidence="3">
    <location>
        <position position="98"/>
    </location>
</feature>
<gene>
    <name evidence="3" type="ORF">ACFODZ_16195</name>
</gene>
<feature type="region of interest" description="Disordered" evidence="1">
    <location>
        <begin position="44"/>
        <end position="98"/>
    </location>
</feature>
<evidence type="ECO:0000313" key="4">
    <source>
        <dbReference type="Proteomes" id="UP001595533"/>
    </source>
</evidence>
<sequence length="98" mass="9775">MKNFKLKPVNAAIAAAVTVVGAGALMSESDNPFGQNDLTDGYQNADGRIAKADGSGEGKCGEGKCGGDDKKTEGKCGEGKCGGDDKKAEGKCGEGKCG</sequence>
<organism evidence="3 4">
    <name type="scientific">Marinicella sediminis</name>
    <dbReference type="NCBI Taxonomy" id="1792834"/>
    <lineage>
        <taxon>Bacteria</taxon>
        <taxon>Pseudomonadati</taxon>
        <taxon>Pseudomonadota</taxon>
        <taxon>Gammaproteobacteria</taxon>
        <taxon>Lysobacterales</taxon>
        <taxon>Marinicellaceae</taxon>
        <taxon>Marinicella</taxon>
    </lineage>
</organism>
<reference evidence="4" key="1">
    <citation type="journal article" date="2019" name="Int. J. Syst. Evol. Microbiol.">
        <title>The Global Catalogue of Microorganisms (GCM) 10K type strain sequencing project: providing services to taxonomists for standard genome sequencing and annotation.</title>
        <authorList>
            <consortium name="The Broad Institute Genomics Platform"/>
            <consortium name="The Broad Institute Genome Sequencing Center for Infectious Disease"/>
            <person name="Wu L."/>
            <person name="Ma J."/>
        </authorList>
    </citation>
    <scope>NUCLEOTIDE SEQUENCE [LARGE SCALE GENOMIC DNA]</scope>
    <source>
        <strain evidence="4">KCTC 42953</strain>
    </source>
</reference>
<dbReference type="RefSeq" id="WP_379876742.1">
    <property type="nucleotide sequence ID" value="NZ_JBHRTS010000010.1"/>
</dbReference>
<accession>A0ABV7JF10</accession>
<feature type="compositionally biased region" description="Basic and acidic residues" evidence="1">
    <location>
        <begin position="48"/>
        <end position="98"/>
    </location>
</feature>
<proteinExistence type="predicted"/>
<evidence type="ECO:0000313" key="3">
    <source>
        <dbReference type="EMBL" id="MFC3195797.1"/>
    </source>
</evidence>
<name>A0ABV7JF10_9GAMM</name>
<protein>
    <recommendedName>
        <fullName evidence="5">Low-complexity protein</fullName>
    </recommendedName>
</protein>
<comment type="caution">
    <text evidence="3">The sequence shown here is derived from an EMBL/GenBank/DDBJ whole genome shotgun (WGS) entry which is preliminary data.</text>
</comment>
<feature type="signal peptide" evidence="2">
    <location>
        <begin position="1"/>
        <end position="22"/>
    </location>
</feature>
<dbReference type="Proteomes" id="UP001595533">
    <property type="component" value="Unassembled WGS sequence"/>
</dbReference>
<keyword evidence="4" id="KW-1185">Reference proteome</keyword>
<evidence type="ECO:0000256" key="1">
    <source>
        <dbReference type="SAM" id="MobiDB-lite"/>
    </source>
</evidence>
<evidence type="ECO:0000256" key="2">
    <source>
        <dbReference type="SAM" id="SignalP"/>
    </source>
</evidence>
<keyword evidence="2" id="KW-0732">Signal</keyword>
<evidence type="ECO:0008006" key="5">
    <source>
        <dbReference type="Google" id="ProtNLM"/>
    </source>
</evidence>
<dbReference type="EMBL" id="JBHRTS010000010">
    <property type="protein sequence ID" value="MFC3195797.1"/>
    <property type="molecule type" value="Genomic_DNA"/>
</dbReference>
<feature type="chain" id="PRO_5047341910" description="Low-complexity protein" evidence="2">
    <location>
        <begin position="23"/>
        <end position="98"/>
    </location>
</feature>